<keyword evidence="2" id="KW-1185">Reference proteome</keyword>
<protein>
    <submittedName>
        <fullName evidence="1">Uncharacterized protein</fullName>
    </submittedName>
</protein>
<evidence type="ECO:0000313" key="2">
    <source>
        <dbReference type="Proteomes" id="UP001163046"/>
    </source>
</evidence>
<dbReference type="EMBL" id="MU825396">
    <property type="protein sequence ID" value="KAJ7394797.1"/>
    <property type="molecule type" value="Genomic_DNA"/>
</dbReference>
<evidence type="ECO:0000313" key="1">
    <source>
        <dbReference type="EMBL" id="KAJ7394797.1"/>
    </source>
</evidence>
<dbReference type="OrthoDB" id="5977592at2759"/>
<comment type="caution">
    <text evidence="1">The sequence shown here is derived from an EMBL/GenBank/DDBJ whole genome shotgun (WGS) entry which is preliminary data.</text>
</comment>
<accession>A0A9X0DBU0</accession>
<sequence length="262" mass="29164">MVQLLAEFLKEQSQKQADLKKKRSEQPKVQTAEASVQCGRSVVLKRTADASVQTDHYDVTRELKEQVQNLTEVVKQLTALKCIHQHEPKIPSSPLFEDDQLLDTALDPALASVIRRISQHSRRVSANSTPVGANNYEDLSPVYHHQVTLPRQPLVSVDQNIVPLTLTSHGPTDEQRRKVGAIIDLGTDLSMTALACVDVLFTDDEMAKGNVSGSKGFQQLDMSKLHFLISLLQRKFDSPSFSENCLKLLPESIQSAEERGEL</sequence>
<proteinExistence type="predicted"/>
<gene>
    <name evidence="1" type="ORF">OS493_000631</name>
</gene>
<reference evidence="1" key="1">
    <citation type="submission" date="2023-01" db="EMBL/GenBank/DDBJ databases">
        <title>Genome assembly of the deep-sea coral Lophelia pertusa.</title>
        <authorList>
            <person name="Herrera S."/>
            <person name="Cordes E."/>
        </authorList>
    </citation>
    <scope>NUCLEOTIDE SEQUENCE</scope>
    <source>
        <strain evidence="1">USNM1676648</strain>
        <tissue evidence="1">Polyp</tissue>
    </source>
</reference>
<name>A0A9X0DBU0_9CNID</name>
<dbReference type="AlphaFoldDB" id="A0A9X0DBU0"/>
<dbReference type="Proteomes" id="UP001163046">
    <property type="component" value="Unassembled WGS sequence"/>
</dbReference>
<organism evidence="1 2">
    <name type="scientific">Desmophyllum pertusum</name>
    <dbReference type="NCBI Taxonomy" id="174260"/>
    <lineage>
        <taxon>Eukaryota</taxon>
        <taxon>Metazoa</taxon>
        <taxon>Cnidaria</taxon>
        <taxon>Anthozoa</taxon>
        <taxon>Hexacorallia</taxon>
        <taxon>Scleractinia</taxon>
        <taxon>Caryophylliina</taxon>
        <taxon>Caryophylliidae</taxon>
        <taxon>Desmophyllum</taxon>
    </lineage>
</organism>